<dbReference type="Pfam" id="PF01196">
    <property type="entry name" value="Ribosomal_L17"/>
    <property type="match status" value="1"/>
</dbReference>
<evidence type="ECO:0000313" key="9">
    <source>
        <dbReference type="Proteomes" id="UP000176741"/>
    </source>
</evidence>
<dbReference type="PANTHER" id="PTHR14413:SF16">
    <property type="entry name" value="LARGE RIBOSOMAL SUBUNIT PROTEIN BL17M"/>
    <property type="match status" value="1"/>
</dbReference>
<gene>
    <name evidence="8" type="ORF">A2771_02100</name>
</gene>
<keyword evidence="2 5" id="KW-0689">Ribosomal protein</keyword>
<organism evidence="8 9">
    <name type="scientific">Candidatus Woesebacteria bacterium RIFCSPHIGHO2_01_FULL_38_26b</name>
    <dbReference type="NCBI Taxonomy" id="1802491"/>
    <lineage>
        <taxon>Bacteria</taxon>
        <taxon>Candidatus Woeseibacteriota</taxon>
    </lineage>
</organism>
<evidence type="ECO:0000256" key="1">
    <source>
        <dbReference type="ARBA" id="ARBA00008777"/>
    </source>
</evidence>
<dbReference type="InterPro" id="IPR000456">
    <property type="entry name" value="Ribosomal_bL17"/>
</dbReference>
<dbReference type="GO" id="GO:0003735">
    <property type="term" value="F:structural constituent of ribosome"/>
    <property type="evidence" value="ECO:0007669"/>
    <property type="project" value="InterPro"/>
</dbReference>
<evidence type="ECO:0000313" key="8">
    <source>
        <dbReference type="EMBL" id="OGM19540.1"/>
    </source>
</evidence>
<evidence type="ECO:0000256" key="6">
    <source>
        <dbReference type="RuleBase" id="RU000661"/>
    </source>
</evidence>
<accession>A0A1F7XX58</accession>
<protein>
    <recommendedName>
        <fullName evidence="4 6">50S ribosomal protein L17</fullName>
    </recommendedName>
</protein>
<dbReference type="SUPFAM" id="SSF64263">
    <property type="entry name" value="Prokaryotic ribosomal protein L17"/>
    <property type="match status" value="1"/>
</dbReference>
<dbReference type="PANTHER" id="PTHR14413">
    <property type="entry name" value="RIBOSOMAL PROTEIN L17"/>
    <property type="match status" value="1"/>
</dbReference>
<feature type="compositionally biased region" description="Polar residues" evidence="7">
    <location>
        <begin position="144"/>
        <end position="154"/>
    </location>
</feature>
<feature type="compositionally biased region" description="Basic residues" evidence="7">
    <location>
        <begin position="155"/>
        <end position="167"/>
    </location>
</feature>
<dbReference type="GO" id="GO:0015934">
    <property type="term" value="C:large ribosomal subunit"/>
    <property type="evidence" value="ECO:0007669"/>
    <property type="project" value="TreeGrafter"/>
</dbReference>
<evidence type="ECO:0000256" key="4">
    <source>
        <dbReference type="ARBA" id="ARBA00035494"/>
    </source>
</evidence>
<dbReference type="Proteomes" id="UP000176741">
    <property type="component" value="Unassembled WGS sequence"/>
</dbReference>
<name>A0A1F7XX58_9BACT</name>
<dbReference type="GO" id="GO:0006412">
    <property type="term" value="P:translation"/>
    <property type="evidence" value="ECO:0007669"/>
    <property type="project" value="InterPro"/>
</dbReference>
<proteinExistence type="inferred from homology"/>
<comment type="similarity">
    <text evidence="1 5">Belongs to the bacterial ribosomal protein bL17 family.</text>
</comment>
<reference evidence="8 9" key="1">
    <citation type="journal article" date="2016" name="Nat. Commun.">
        <title>Thousands of microbial genomes shed light on interconnected biogeochemical processes in an aquifer system.</title>
        <authorList>
            <person name="Anantharaman K."/>
            <person name="Brown C.T."/>
            <person name="Hug L.A."/>
            <person name="Sharon I."/>
            <person name="Castelle C.J."/>
            <person name="Probst A.J."/>
            <person name="Thomas B.C."/>
            <person name="Singh A."/>
            <person name="Wilkins M.J."/>
            <person name="Karaoz U."/>
            <person name="Brodie E.L."/>
            <person name="Williams K.H."/>
            <person name="Hubbard S.S."/>
            <person name="Banfield J.F."/>
        </authorList>
    </citation>
    <scope>NUCLEOTIDE SEQUENCE [LARGE SCALE GENOMIC DNA]</scope>
</reference>
<keyword evidence="3 5" id="KW-0687">Ribonucleoprotein</keyword>
<dbReference type="AlphaFoldDB" id="A0A1F7XX58"/>
<evidence type="ECO:0000256" key="5">
    <source>
        <dbReference type="RuleBase" id="RU000660"/>
    </source>
</evidence>
<evidence type="ECO:0000256" key="7">
    <source>
        <dbReference type="SAM" id="MobiDB-lite"/>
    </source>
</evidence>
<evidence type="ECO:0000256" key="2">
    <source>
        <dbReference type="ARBA" id="ARBA00022980"/>
    </source>
</evidence>
<sequence length="167" mass="18993">MKKKLFGRKLSRDSDTRRALFRSIIRELIIHSSIKTTKAKAKAVQGQVDKMIKLAKDGSIAKRRLVYSYLANNRALSERLLKTIAPVFKDRKSGFTRMINLPQRRGDSAKMVRFEWSQEITTADKLKEKSKGVKNKAKSAEKPATQNSLKSRLSNLKKAKSSVKKSE</sequence>
<dbReference type="InterPro" id="IPR036373">
    <property type="entry name" value="Ribosomal_bL17_sf"/>
</dbReference>
<dbReference type="Gene3D" id="3.90.1030.10">
    <property type="entry name" value="Ribosomal protein L17"/>
    <property type="match status" value="1"/>
</dbReference>
<dbReference type="NCBIfam" id="TIGR00059">
    <property type="entry name" value="L17"/>
    <property type="match status" value="1"/>
</dbReference>
<feature type="region of interest" description="Disordered" evidence="7">
    <location>
        <begin position="127"/>
        <end position="167"/>
    </location>
</feature>
<evidence type="ECO:0000256" key="3">
    <source>
        <dbReference type="ARBA" id="ARBA00023274"/>
    </source>
</evidence>
<comment type="caution">
    <text evidence="8">The sequence shown here is derived from an EMBL/GenBank/DDBJ whole genome shotgun (WGS) entry which is preliminary data.</text>
</comment>
<dbReference type="EMBL" id="MGGD01000065">
    <property type="protein sequence ID" value="OGM19540.1"/>
    <property type="molecule type" value="Genomic_DNA"/>
</dbReference>